<protein>
    <submittedName>
        <fullName evidence="2">Uncharacterized protein</fullName>
    </submittedName>
</protein>
<organism evidence="2">
    <name type="scientific">viral metagenome</name>
    <dbReference type="NCBI Taxonomy" id="1070528"/>
    <lineage>
        <taxon>unclassified sequences</taxon>
        <taxon>metagenomes</taxon>
        <taxon>organismal metagenomes</taxon>
    </lineage>
</organism>
<feature type="region of interest" description="Disordered" evidence="1">
    <location>
        <begin position="1"/>
        <end position="51"/>
    </location>
</feature>
<name>A0A6C0KM42_9ZZZZ</name>
<evidence type="ECO:0000256" key="1">
    <source>
        <dbReference type="SAM" id="MobiDB-lite"/>
    </source>
</evidence>
<evidence type="ECO:0000313" key="2">
    <source>
        <dbReference type="EMBL" id="QHU19065.1"/>
    </source>
</evidence>
<accession>A0A6C0KM42</accession>
<feature type="compositionally biased region" description="Basic residues" evidence="1">
    <location>
        <begin position="25"/>
        <end position="51"/>
    </location>
</feature>
<sequence>MKGLNGENLVFTGTNNPYGLIQKAGSKRRSTKKRKLTKKRKNSHTKKRYNR</sequence>
<proteinExistence type="predicted"/>
<reference evidence="2" key="1">
    <citation type="journal article" date="2020" name="Nature">
        <title>Giant virus diversity and host interactions through global metagenomics.</title>
        <authorList>
            <person name="Schulz F."/>
            <person name="Roux S."/>
            <person name="Paez-Espino D."/>
            <person name="Jungbluth S."/>
            <person name="Walsh D.A."/>
            <person name="Denef V.J."/>
            <person name="McMahon K.D."/>
            <person name="Konstantinidis K.T."/>
            <person name="Eloe-Fadrosh E.A."/>
            <person name="Kyrpides N.C."/>
            <person name="Woyke T."/>
        </authorList>
    </citation>
    <scope>NUCLEOTIDE SEQUENCE</scope>
    <source>
        <strain evidence="2">GVMAG-S-3300013014-104</strain>
    </source>
</reference>
<dbReference type="AlphaFoldDB" id="A0A6C0KM42"/>
<dbReference type="EMBL" id="MN740944">
    <property type="protein sequence ID" value="QHU19065.1"/>
    <property type="molecule type" value="Genomic_DNA"/>
</dbReference>